<dbReference type="InterPro" id="IPR022025">
    <property type="entry name" value="Amidoligase_2"/>
</dbReference>
<protein>
    <submittedName>
        <fullName evidence="1">Putative amidoligase enzyme</fullName>
    </submittedName>
</protein>
<keyword evidence="1" id="KW-0436">Ligase</keyword>
<gene>
    <name evidence="1" type="ORF">MPH_01712</name>
</gene>
<evidence type="ECO:0000313" key="1">
    <source>
        <dbReference type="EMBL" id="EKG20955.1"/>
    </source>
</evidence>
<dbReference type="Pfam" id="PF12224">
    <property type="entry name" value="Amidoligase_2"/>
    <property type="match status" value="1"/>
</dbReference>
<dbReference type="PANTHER" id="PTHR36847:SF1">
    <property type="entry name" value="AMIDOLIGASE ENZYME"/>
    <property type="match status" value="1"/>
</dbReference>
<dbReference type="STRING" id="1126212.K2SWL7"/>
<dbReference type="eggNOG" id="ENOG502SUNA">
    <property type="taxonomic scope" value="Eukaryota"/>
</dbReference>
<dbReference type="OrthoDB" id="412402at2759"/>
<dbReference type="GO" id="GO:0016874">
    <property type="term" value="F:ligase activity"/>
    <property type="evidence" value="ECO:0007669"/>
    <property type="project" value="UniProtKB-KW"/>
</dbReference>
<dbReference type="Proteomes" id="UP000007129">
    <property type="component" value="Unassembled WGS sequence"/>
</dbReference>
<name>K2SWL7_MACPH</name>
<dbReference type="HOGENOM" id="CLU_489211_0_0_1"/>
<dbReference type="VEuPathDB" id="FungiDB:MPH_01712"/>
<dbReference type="AlphaFoldDB" id="K2SWL7"/>
<proteinExistence type="predicted"/>
<accession>K2SWL7</accession>
<dbReference type="PANTHER" id="PTHR36847">
    <property type="entry name" value="AMIDOLIGASE ENZYME"/>
    <property type="match status" value="1"/>
</dbReference>
<organism evidence="1 2">
    <name type="scientific">Macrophomina phaseolina (strain MS6)</name>
    <name type="common">Charcoal rot fungus</name>
    <dbReference type="NCBI Taxonomy" id="1126212"/>
    <lineage>
        <taxon>Eukaryota</taxon>
        <taxon>Fungi</taxon>
        <taxon>Dikarya</taxon>
        <taxon>Ascomycota</taxon>
        <taxon>Pezizomycotina</taxon>
        <taxon>Dothideomycetes</taxon>
        <taxon>Dothideomycetes incertae sedis</taxon>
        <taxon>Botryosphaeriales</taxon>
        <taxon>Botryosphaeriaceae</taxon>
        <taxon>Macrophomina</taxon>
    </lineage>
</organism>
<comment type="caution">
    <text evidence="1">The sequence shown here is derived from an EMBL/GenBank/DDBJ whole genome shotgun (WGS) entry which is preliminary data.</text>
</comment>
<dbReference type="EMBL" id="AHHD01000072">
    <property type="protein sequence ID" value="EKG20955.1"/>
    <property type="molecule type" value="Genomic_DNA"/>
</dbReference>
<reference evidence="1 2" key="1">
    <citation type="journal article" date="2012" name="BMC Genomics">
        <title>Tools to kill: Genome of one of the most destructive plant pathogenic fungi Macrophomina phaseolina.</title>
        <authorList>
            <person name="Islam M.S."/>
            <person name="Haque M.S."/>
            <person name="Islam M.M."/>
            <person name="Emdad E.M."/>
            <person name="Halim A."/>
            <person name="Hossen Q.M.M."/>
            <person name="Hossain M.Z."/>
            <person name="Ahmed B."/>
            <person name="Rahim S."/>
            <person name="Rahman M.S."/>
            <person name="Alam M.M."/>
            <person name="Hou S."/>
            <person name="Wan X."/>
            <person name="Saito J.A."/>
            <person name="Alam M."/>
        </authorList>
    </citation>
    <scope>NUCLEOTIDE SEQUENCE [LARGE SCALE GENOMIC DNA]</scope>
    <source>
        <strain evidence="1 2">MS6</strain>
    </source>
</reference>
<sequence>MDGSSQAGVSVVGAAVARMGTEPLTFGLELEFTLIIHEDEIPRGLPADDWIGCWLVHRALTEEGVPMHEPGDSSSSFALDRWVNEYEIGRDIAGPLPAIRDNATRFGKWSVATDISVELTPGESDRLPDDSYSTFSVELKSRIFNILEDDFIGEITHVLDILHTKLNSGAHNSSIRLITNETTGLHIHVGHAGTPARFPVRTIKNLFQLVTAFERQIDGLHTADRVSGSNPYTTAYCQPPSCRFRDHTDIFRTVHPLLRDLRSGNPLTWCAAIEGVVNKLQDLFLLTLDCKSSAYNFKPTTPHIATWTDDYERARKWTVEFRQHRGTLDPDELFAWLGVVLALLRFSSTTPHPVLQELIAHRVADPTYTTTHLLHMLAVPREAIAFYAAASARDAEALAAAEREERAANPHPAARVDRRAALAAAGADNATRLQDLLRLVRIQTLRAGAGRGGALVAEKLMARGYGNFAPEVQRVLCEALVPWRPWTVDATAGEAVVQDEEGNVRVESAAETERWHAQGRGMAEKPEAMVLPVASRGDDDVALGFAQFAGTEGDSLV</sequence>
<evidence type="ECO:0000313" key="2">
    <source>
        <dbReference type="Proteomes" id="UP000007129"/>
    </source>
</evidence>
<dbReference type="InParanoid" id="K2SWL7"/>